<dbReference type="InterPro" id="IPR016024">
    <property type="entry name" value="ARM-type_fold"/>
</dbReference>
<evidence type="ECO:0000256" key="3">
    <source>
        <dbReference type="ARBA" id="ARBA00022679"/>
    </source>
</evidence>
<proteinExistence type="predicted"/>
<dbReference type="CDD" id="cd16664">
    <property type="entry name" value="RING-Ubox_PUB"/>
    <property type="match status" value="1"/>
</dbReference>
<dbReference type="InterPro" id="IPR045210">
    <property type="entry name" value="RING-Ubox_PUB"/>
</dbReference>
<dbReference type="InterPro" id="IPR013083">
    <property type="entry name" value="Znf_RING/FYVE/PHD"/>
</dbReference>
<dbReference type="GO" id="GO:0016567">
    <property type="term" value="P:protein ubiquitination"/>
    <property type="evidence" value="ECO:0007669"/>
    <property type="project" value="UniProtKB-UniRule"/>
</dbReference>
<evidence type="ECO:0000313" key="8">
    <source>
        <dbReference type="Proteomes" id="UP000734854"/>
    </source>
</evidence>
<dbReference type="Pfam" id="PF25598">
    <property type="entry name" value="ARM_PUB"/>
    <property type="match status" value="1"/>
</dbReference>
<name>A0A8J5H325_ZINOF</name>
<dbReference type="InterPro" id="IPR011989">
    <property type="entry name" value="ARM-like"/>
</dbReference>
<comment type="pathway">
    <text evidence="2 5">Protein modification; protein ubiquitination.</text>
</comment>
<evidence type="ECO:0000256" key="2">
    <source>
        <dbReference type="ARBA" id="ARBA00004906"/>
    </source>
</evidence>
<sequence>MHTQRQLFHRPGLMDSGEVPHHFICPISLQIMKDPVTTVTGITYDRASIERWLLVDRKPICPVTQQPLPDDQALLTPNHTLRRLIQSWFDAADDRCPDIHDLVRGLFVPRLQLRSLHLLAALGCENNESIRRRLVQSGVPRILIKLIASFRVDVDRVEVDLALNLLFQSLRVPQNDLKPIADGRDCLSIVDLIAQVLAGENREMKSTATMVAKALMEAASARLLEQLKTEFFRSVLGVIRDRISPQVTKAALQVLLRACVRGNNRLKIVEAGGVREVVELELSSPDKRTTEIDLGVLSRLCSCAEGRAELVGHAAGIGVVAKRILQISAAADEEAVRVLAAVCWSSATKEVLEEMVSVGAVEKLCLVLQADCGSAVKEKARWLLRFAMHPLTAVLKSSPSDPSNFARSVVDHLKKFETETHGYAEQDEYFKEATLHAADLRV</sequence>
<evidence type="ECO:0000256" key="4">
    <source>
        <dbReference type="ARBA" id="ARBA00022786"/>
    </source>
</evidence>
<comment type="function">
    <text evidence="5">Functions as an E3 ubiquitin ligase.</text>
</comment>
<dbReference type="EMBL" id="JACMSC010000005">
    <property type="protein sequence ID" value="KAG6519937.1"/>
    <property type="molecule type" value="Genomic_DNA"/>
</dbReference>
<dbReference type="UniPathway" id="UPA00143"/>
<dbReference type="InterPro" id="IPR003613">
    <property type="entry name" value="Ubox_domain"/>
</dbReference>
<dbReference type="AlphaFoldDB" id="A0A8J5H325"/>
<evidence type="ECO:0000313" key="7">
    <source>
        <dbReference type="EMBL" id="KAG6519937.1"/>
    </source>
</evidence>
<dbReference type="EC" id="2.3.2.27" evidence="5"/>
<dbReference type="PANTHER" id="PTHR22849">
    <property type="entry name" value="WDSAM1 PROTEIN"/>
    <property type="match status" value="1"/>
</dbReference>
<keyword evidence="8" id="KW-1185">Reference proteome</keyword>
<evidence type="ECO:0000256" key="5">
    <source>
        <dbReference type="RuleBase" id="RU369093"/>
    </source>
</evidence>
<protein>
    <recommendedName>
        <fullName evidence="5 6">U-box domain-containing protein</fullName>
        <ecNumber evidence="5">2.3.2.27</ecNumber>
    </recommendedName>
    <alternativeName>
        <fullName evidence="5">RING-type E3 ubiquitin transferase PUB</fullName>
    </alternativeName>
</protein>
<dbReference type="Pfam" id="PF04564">
    <property type="entry name" value="U-box"/>
    <property type="match status" value="1"/>
</dbReference>
<dbReference type="InterPro" id="IPR045185">
    <property type="entry name" value="PUB22/23/24-like"/>
</dbReference>
<comment type="caution">
    <text evidence="7">The sequence shown here is derived from an EMBL/GenBank/DDBJ whole genome shotgun (WGS) entry which is preliminary data.</text>
</comment>
<dbReference type="SUPFAM" id="SSF57850">
    <property type="entry name" value="RING/U-box"/>
    <property type="match status" value="1"/>
</dbReference>
<dbReference type="InterPro" id="IPR058678">
    <property type="entry name" value="ARM_PUB"/>
</dbReference>
<dbReference type="PROSITE" id="PS51698">
    <property type="entry name" value="U_BOX"/>
    <property type="match status" value="1"/>
</dbReference>
<dbReference type="Gene3D" id="1.25.10.10">
    <property type="entry name" value="Leucine-rich Repeat Variant"/>
    <property type="match status" value="1"/>
</dbReference>
<accession>A0A8J5H325</accession>
<dbReference type="SUPFAM" id="SSF48371">
    <property type="entry name" value="ARM repeat"/>
    <property type="match status" value="1"/>
</dbReference>
<comment type="catalytic activity">
    <reaction evidence="1 5">
        <text>S-ubiquitinyl-[E2 ubiquitin-conjugating enzyme]-L-cysteine + [acceptor protein]-L-lysine = [E2 ubiquitin-conjugating enzyme]-L-cysteine + N(6)-ubiquitinyl-[acceptor protein]-L-lysine.</text>
        <dbReference type="EC" id="2.3.2.27"/>
    </reaction>
</comment>
<gene>
    <name evidence="7" type="ORF">ZIOFF_016966</name>
</gene>
<dbReference type="Proteomes" id="UP000734854">
    <property type="component" value="Unassembled WGS sequence"/>
</dbReference>
<dbReference type="Gene3D" id="3.30.40.10">
    <property type="entry name" value="Zinc/RING finger domain, C3HC4 (zinc finger)"/>
    <property type="match status" value="1"/>
</dbReference>
<evidence type="ECO:0000259" key="6">
    <source>
        <dbReference type="PROSITE" id="PS51698"/>
    </source>
</evidence>
<keyword evidence="3 5" id="KW-0808">Transferase</keyword>
<dbReference type="SMART" id="SM00504">
    <property type="entry name" value="Ubox"/>
    <property type="match status" value="1"/>
</dbReference>
<organism evidence="7 8">
    <name type="scientific">Zingiber officinale</name>
    <name type="common">Ginger</name>
    <name type="synonym">Amomum zingiber</name>
    <dbReference type="NCBI Taxonomy" id="94328"/>
    <lineage>
        <taxon>Eukaryota</taxon>
        <taxon>Viridiplantae</taxon>
        <taxon>Streptophyta</taxon>
        <taxon>Embryophyta</taxon>
        <taxon>Tracheophyta</taxon>
        <taxon>Spermatophyta</taxon>
        <taxon>Magnoliopsida</taxon>
        <taxon>Liliopsida</taxon>
        <taxon>Zingiberales</taxon>
        <taxon>Zingiberaceae</taxon>
        <taxon>Zingiber</taxon>
    </lineage>
</organism>
<keyword evidence="4 5" id="KW-0833">Ubl conjugation pathway</keyword>
<evidence type="ECO:0000256" key="1">
    <source>
        <dbReference type="ARBA" id="ARBA00000900"/>
    </source>
</evidence>
<feature type="domain" description="U-box" evidence="6">
    <location>
        <begin position="18"/>
        <end position="95"/>
    </location>
</feature>
<dbReference type="GO" id="GO:0061630">
    <property type="term" value="F:ubiquitin protein ligase activity"/>
    <property type="evidence" value="ECO:0007669"/>
    <property type="project" value="UniProtKB-UniRule"/>
</dbReference>
<reference evidence="7 8" key="1">
    <citation type="submission" date="2020-08" db="EMBL/GenBank/DDBJ databases">
        <title>Plant Genome Project.</title>
        <authorList>
            <person name="Zhang R.-G."/>
        </authorList>
    </citation>
    <scope>NUCLEOTIDE SEQUENCE [LARGE SCALE GENOMIC DNA]</scope>
    <source>
        <tissue evidence="7">Rhizome</tissue>
    </source>
</reference>
<dbReference type="PANTHER" id="PTHR22849:SF128">
    <property type="entry name" value="U-BOX DOMAIN-CONTAINING PROTEIN"/>
    <property type="match status" value="1"/>
</dbReference>